<keyword evidence="2 6" id="KW-0812">Transmembrane</keyword>
<gene>
    <name evidence="8" type="ORF">EXU48_23365</name>
</gene>
<keyword evidence="4 6" id="KW-0472">Membrane</keyword>
<evidence type="ECO:0000256" key="6">
    <source>
        <dbReference type="SAM" id="Phobius"/>
    </source>
</evidence>
<dbReference type="EMBL" id="SMNA01000018">
    <property type="protein sequence ID" value="TDE88318.1"/>
    <property type="molecule type" value="Genomic_DNA"/>
</dbReference>
<evidence type="ECO:0000256" key="3">
    <source>
        <dbReference type="ARBA" id="ARBA00022989"/>
    </source>
</evidence>
<dbReference type="InterPro" id="IPR007829">
    <property type="entry name" value="TM2"/>
</dbReference>
<accession>A0ABY2DWT2</accession>
<feature type="region of interest" description="Disordered" evidence="5">
    <location>
        <begin position="1"/>
        <end position="70"/>
    </location>
</feature>
<dbReference type="Pfam" id="PF05154">
    <property type="entry name" value="TM2"/>
    <property type="match status" value="1"/>
</dbReference>
<dbReference type="InterPro" id="IPR050932">
    <property type="entry name" value="TM2D1-3-like"/>
</dbReference>
<keyword evidence="3 6" id="KW-1133">Transmembrane helix</keyword>
<keyword evidence="9" id="KW-1185">Reference proteome</keyword>
<comment type="caution">
    <text evidence="8">The sequence shown here is derived from an EMBL/GenBank/DDBJ whole genome shotgun (WGS) entry which is preliminary data.</text>
</comment>
<feature type="compositionally biased region" description="Low complexity" evidence="5">
    <location>
        <begin position="1"/>
        <end position="21"/>
    </location>
</feature>
<evidence type="ECO:0000256" key="5">
    <source>
        <dbReference type="SAM" id="MobiDB-lite"/>
    </source>
</evidence>
<name>A0ABY2DWT2_9MICO</name>
<protein>
    <submittedName>
        <fullName evidence="8">TM2 domain-containing protein</fullName>
    </submittedName>
</protein>
<sequence>MSYNNQYGQPPQDPYGPSDPQHWNSGGPAVPGGEAYGQNVVPHAYGQNGSGPGAPYGQVAGTSGQQSAYGQPRAYGPPPGAYGAYGPLAPPQKDTTAAYLLWFFLGWLGVHNFYLGRVGPGVGQVLLYVLGVATAWIVIGWFALFAWFVWWIIDAFMMPGIIREQNFRASGYRQPW</sequence>
<evidence type="ECO:0000313" key="9">
    <source>
        <dbReference type="Proteomes" id="UP000504882"/>
    </source>
</evidence>
<evidence type="ECO:0000256" key="4">
    <source>
        <dbReference type="ARBA" id="ARBA00023136"/>
    </source>
</evidence>
<feature type="transmembrane region" description="Helical" evidence="6">
    <location>
        <begin position="126"/>
        <end position="153"/>
    </location>
</feature>
<evidence type="ECO:0000256" key="1">
    <source>
        <dbReference type="ARBA" id="ARBA00004141"/>
    </source>
</evidence>
<dbReference type="PANTHER" id="PTHR21016">
    <property type="entry name" value="BETA-AMYLOID BINDING PROTEIN-RELATED"/>
    <property type="match status" value="1"/>
</dbReference>
<dbReference type="PANTHER" id="PTHR21016:SF25">
    <property type="entry name" value="TM2 DOMAIN-CONTAINING PROTEIN DDB_G0277895-RELATED"/>
    <property type="match status" value="1"/>
</dbReference>
<proteinExistence type="predicted"/>
<feature type="transmembrane region" description="Helical" evidence="6">
    <location>
        <begin position="97"/>
        <end position="114"/>
    </location>
</feature>
<evidence type="ECO:0000259" key="7">
    <source>
        <dbReference type="Pfam" id="PF05154"/>
    </source>
</evidence>
<evidence type="ECO:0000256" key="2">
    <source>
        <dbReference type="ARBA" id="ARBA00022692"/>
    </source>
</evidence>
<evidence type="ECO:0000313" key="8">
    <source>
        <dbReference type="EMBL" id="TDE88318.1"/>
    </source>
</evidence>
<reference evidence="8 9" key="1">
    <citation type="submission" date="2019-03" db="EMBL/GenBank/DDBJ databases">
        <title>Genomic features of bacteria from cold environments.</title>
        <authorList>
            <person name="Shen L."/>
        </authorList>
    </citation>
    <scope>NUCLEOTIDE SEQUENCE [LARGE SCALE GENOMIC DNA]</scope>
    <source>
        <strain evidence="9">T3246-1</strain>
    </source>
</reference>
<feature type="domain" description="TM2" evidence="7">
    <location>
        <begin position="92"/>
        <end position="142"/>
    </location>
</feature>
<dbReference type="Proteomes" id="UP000504882">
    <property type="component" value="Unassembled WGS sequence"/>
</dbReference>
<dbReference type="RefSeq" id="WP_133110113.1">
    <property type="nucleotide sequence ID" value="NZ_SMNA01000018.1"/>
</dbReference>
<comment type="subcellular location">
    <subcellularLocation>
        <location evidence="1">Membrane</location>
        <topology evidence="1">Multi-pass membrane protein</topology>
    </subcellularLocation>
</comment>
<organism evidence="8 9">
    <name type="scientific">Occultella glacieicola</name>
    <dbReference type="NCBI Taxonomy" id="2518684"/>
    <lineage>
        <taxon>Bacteria</taxon>
        <taxon>Bacillati</taxon>
        <taxon>Actinomycetota</taxon>
        <taxon>Actinomycetes</taxon>
        <taxon>Micrococcales</taxon>
        <taxon>Ruaniaceae</taxon>
        <taxon>Occultella</taxon>
    </lineage>
</organism>